<protein>
    <submittedName>
        <fullName evidence="2">Uncharacterized protein</fullName>
    </submittedName>
</protein>
<comment type="caution">
    <text evidence="2">The sequence shown here is derived from an EMBL/GenBank/DDBJ whole genome shotgun (WGS) entry which is preliminary data.</text>
</comment>
<feature type="transmembrane region" description="Helical" evidence="1">
    <location>
        <begin position="91"/>
        <end position="115"/>
    </location>
</feature>
<feature type="transmembrane region" description="Helical" evidence="1">
    <location>
        <begin position="32"/>
        <end position="49"/>
    </location>
</feature>
<organism evidence="2 3">
    <name type="scientific">Candidatus Collierbacteria bacterium GW2011_GWC2_43_12</name>
    <dbReference type="NCBI Taxonomy" id="1618390"/>
    <lineage>
        <taxon>Bacteria</taxon>
        <taxon>Candidatus Collieribacteriota</taxon>
    </lineage>
</organism>
<accession>A0A0G1D2R4</accession>
<feature type="transmembrane region" description="Helical" evidence="1">
    <location>
        <begin position="61"/>
        <end position="85"/>
    </location>
</feature>
<keyword evidence="1" id="KW-0472">Membrane</keyword>
<proteinExistence type="predicted"/>
<evidence type="ECO:0000313" key="3">
    <source>
        <dbReference type="Proteomes" id="UP000033980"/>
    </source>
</evidence>
<evidence type="ECO:0000313" key="2">
    <source>
        <dbReference type="EMBL" id="KKS92007.1"/>
    </source>
</evidence>
<name>A0A0G1D2R4_9BACT</name>
<gene>
    <name evidence="2" type="ORF">UV68_C0054G0005</name>
</gene>
<dbReference type="AlphaFoldDB" id="A0A0G1D2R4"/>
<feature type="transmembrane region" description="Helical" evidence="1">
    <location>
        <begin position="127"/>
        <end position="148"/>
    </location>
</feature>
<keyword evidence="1" id="KW-1133">Transmembrane helix</keyword>
<reference evidence="2 3" key="1">
    <citation type="journal article" date="2015" name="Nature">
        <title>rRNA introns, odd ribosomes, and small enigmatic genomes across a large radiation of phyla.</title>
        <authorList>
            <person name="Brown C.T."/>
            <person name="Hug L.A."/>
            <person name="Thomas B.C."/>
            <person name="Sharon I."/>
            <person name="Castelle C.J."/>
            <person name="Singh A."/>
            <person name="Wilkins M.J."/>
            <person name="Williams K.H."/>
            <person name="Banfield J.F."/>
        </authorList>
    </citation>
    <scope>NUCLEOTIDE SEQUENCE [LARGE SCALE GENOMIC DNA]</scope>
</reference>
<dbReference type="EMBL" id="LCFK01000054">
    <property type="protein sequence ID" value="KKS92007.1"/>
    <property type="molecule type" value="Genomic_DNA"/>
</dbReference>
<sequence length="243" mass="27313">MSRVTMHTVFLSLSILFSWLWSSQPGLNLYNLQLTGVLTLVYFASKFFSRSSDQKTFNFTSTLILTTICLLLIFSTGGISSPLFFLLNLLFFALALLFEPIQAVIASSLIVSIFLLQNYSQLDTFKIINLISLILMTPVAVIFSRNYLEILQTKGRIKILEEALEETEVDSLLWISKTKPSIASVLNSTTDLVMYFNSKGRNLLLPTPILDKLKAIQQDMIALYTSTSSLEKTIEAEADKVKL</sequence>
<dbReference type="Proteomes" id="UP000033980">
    <property type="component" value="Unassembled WGS sequence"/>
</dbReference>
<evidence type="ECO:0000256" key="1">
    <source>
        <dbReference type="SAM" id="Phobius"/>
    </source>
</evidence>
<keyword evidence="1" id="KW-0812">Transmembrane</keyword>